<dbReference type="AlphaFoldDB" id="A0A5A9MYV4"/>
<evidence type="ECO:0000256" key="1">
    <source>
        <dbReference type="ARBA" id="ARBA00022679"/>
    </source>
</evidence>
<keyword evidence="2" id="KW-0472">Membrane</keyword>
<dbReference type="PANTHER" id="PTHR11918">
    <property type="entry name" value="RADICAL SAM PROTEINS"/>
    <property type="match status" value="1"/>
</dbReference>
<keyword evidence="1 4" id="KW-0808">Transferase</keyword>
<comment type="caution">
    <text evidence="4">The sequence shown here is derived from an EMBL/GenBank/DDBJ whole genome shotgun (WGS) entry which is preliminary data.</text>
</comment>
<keyword evidence="5" id="KW-1185">Reference proteome</keyword>
<organism evidence="4 5">
    <name type="scientific">Triplophysa tibetana</name>
    <dbReference type="NCBI Taxonomy" id="1572043"/>
    <lineage>
        <taxon>Eukaryota</taxon>
        <taxon>Metazoa</taxon>
        <taxon>Chordata</taxon>
        <taxon>Craniata</taxon>
        <taxon>Vertebrata</taxon>
        <taxon>Euteleostomi</taxon>
        <taxon>Actinopterygii</taxon>
        <taxon>Neopterygii</taxon>
        <taxon>Teleostei</taxon>
        <taxon>Ostariophysi</taxon>
        <taxon>Cypriniformes</taxon>
        <taxon>Nemacheilidae</taxon>
        <taxon>Triplophysa</taxon>
    </lineage>
</organism>
<feature type="transmembrane region" description="Helical" evidence="2">
    <location>
        <begin position="165"/>
        <end position="183"/>
    </location>
</feature>
<dbReference type="GO" id="GO:0005783">
    <property type="term" value="C:endoplasmic reticulum"/>
    <property type="evidence" value="ECO:0007669"/>
    <property type="project" value="TreeGrafter"/>
</dbReference>
<dbReference type="PROSITE" id="PS50926">
    <property type="entry name" value="TRAM"/>
    <property type="match status" value="1"/>
</dbReference>
<dbReference type="InterPro" id="IPR002792">
    <property type="entry name" value="TRAM_dom"/>
</dbReference>
<evidence type="ECO:0000256" key="2">
    <source>
        <dbReference type="SAM" id="Phobius"/>
    </source>
</evidence>
<name>A0A5A9MYV4_9TELE</name>
<keyword evidence="2" id="KW-0812">Transmembrane</keyword>
<accession>A0A5A9MYV4</accession>
<evidence type="ECO:0000313" key="4">
    <source>
        <dbReference type="EMBL" id="KAA0702904.1"/>
    </source>
</evidence>
<dbReference type="Proteomes" id="UP000324632">
    <property type="component" value="Chromosome 24"/>
</dbReference>
<proteinExistence type="predicted"/>
<dbReference type="PANTHER" id="PTHR11918:SF45">
    <property type="entry name" value="THREONYLCARBAMOYLADENOSINE TRNA METHYLTHIOTRANSFERASE"/>
    <property type="match status" value="1"/>
</dbReference>
<sequence length="187" mass="21098">MAPPISFPYQELMRFRCVGERQHVLVTEESFDTQYYVAHNKFYEQVLVPKKSEFKGKMIEVDIYEAGKHYMKGHPVEDAQVFTPSIAKPLQKGQVSGLPQEEEQRFGAAGVRMSRGAVLKLHSITSSADLRPAQELKVSLQNGVHVSKDSSMLTGWMWRLEGDGLKLLSFGLAMAAIIVFLVIEKFH</sequence>
<evidence type="ECO:0000313" key="5">
    <source>
        <dbReference type="Proteomes" id="UP000324632"/>
    </source>
</evidence>
<dbReference type="EMBL" id="SOYY01000024">
    <property type="protein sequence ID" value="KAA0702904.1"/>
    <property type="molecule type" value="Genomic_DNA"/>
</dbReference>
<reference evidence="4 5" key="1">
    <citation type="journal article" date="2019" name="Mol. Ecol. Resour.">
        <title>Chromosome-level genome assembly of Triplophysa tibetana, a fish adapted to the harsh high-altitude environment of the Tibetan Plateau.</title>
        <authorList>
            <person name="Yang X."/>
            <person name="Liu H."/>
            <person name="Ma Z."/>
            <person name="Zou Y."/>
            <person name="Zou M."/>
            <person name="Mao Y."/>
            <person name="Li X."/>
            <person name="Wang H."/>
            <person name="Chen T."/>
            <person name="Wang W."/>
            <person name="Yang R."/>
        </authorList>
    </citation>
    <scope>NUCLEOTIDE SEQUENCE [LARGE SCALE GENOMIC DNA]</scope>
    <source>
        <strain evidence="4">TTIB1903HZAU</strain>
        <tissue evidence="4">Muscle</tissue>
    </source>
</reference>
<protein>
    <submittedName>
        <fullName evidence="4">Threonylcarbamoyladenosine tRNA methylthiotransferase</fullName>
    </submittedName>
</protein>
<evidence type="ECO:0000259" key="3">
    <source>
        <dbReference type="PROSITE" id="PS50926"/>
    </source>
</evidence>
<gene>
    <name evidence="4" type="ORF">E1301_Tti013333</name>
</gene>
<keyword evidence="2" id="KW-1133">Transmembrane helix</keyword>
<dbReference type="GO" id="GO:0035598">
    <property type="term" value="F:tRNA (N(6)-L-threonylcarbamoyladenosine(37)-C(2))-methylthiotransferase activity"/>
    <property type="evidence" value="ECO:0007669"/>
    <property type="project" value="TreeGrafter"/>
</dbReference>
<feature type="domain" description="TRAM" evidence="3">
    <location>
        <begin position="15"/>
        <end position="77"/>
    </location>
</feature>